<evidence type="ECO:0000313" key="3">
    <source>
        <dbReference type="RefSeq" id="XP_027063279.1"/>
    </source>
</evidence>
<evidence type="ECO:0000313" key="4">
    <source>
        <dbReference type="RefSeq" id="XP_027063280.1"/>
    </source>
</evidence>
<feature type="compositionally biased region" description="Acidic residues" evidence="1">
    <location>
        <begin position="135"/>
        <end position="154"/>
    </location>
</feature>
<accession>A0A6P6SBX5</accession>
<sequence length="1227" mass="135254">MALAMQGFSIREYAARMRSVDVAKCWPFDEANEADVRAALPPMTIKKFRWWFDELKLADGNNKAEEDDDQEEESDLEETTLECLRRMKRVRKGKSVKVVKVVKSKKAKPKVKAPKKRSIVELFAVAPQVDRLNSDDDENGECSDDGEDGDEGSGEEAGIVDAGLRKRKVKKKGILSMLKKEKTVMIKNLKNKDGVNKKKKMEKGKNAAVELRSPKKEKTSKLKLQTSANSVANANCSTYSKDLFEAIAAHVKKPRLKRLTKEKMKCKTPSTSKLLQNDQQAVSPVRGILKNHRRVIPAENSTDSIFYDAGILTNSSTQTVNKHVSFSRSDDVLELKRKAYPTVELETQTFSDSTSDISAASVEKGHPSERGKSLSIQEMKETELGISNSAAAEADVQLMTENLLSGRYHEADAPNFFSRQHGFSQGNWLNRSVSFGQGPLHIESPQWLKGCNRVTACDALYTSSSGIPSLSQERNIPKFTVPMYGYLSDASSSSRRLLDLSGDAGPDLDSSCSMDCLKAYPQPVSSYFSIQHENANARPLFSSQSIRENHNDHAFPYQWFPHLSPKELMHTICSLPDWNSRVAMCGEIGISENFIGLPLNSQGEFISLNSSGKDCLNPLKSMSTLRGPSLSSPMHENILSNSIINHIDIRSWNGMAPFKNQVQSCRIKDSGKEAANCDLPSGFDMFDQYGTGRTNTVMKGSDPDLYSLESDMDRMKVSQFEPRHNYEVQKHPRDEIIQQHGNSDHISVHVTQSTMRLMGQEFTIGGRGFEGLEDRELWMNKQIITDCSNNNGIETSSIKSPHMPEFIVHPILGKLKGTATYVSEAEMKQAAEGAPPMMVPESKTSLHFSDSHNNVMQQHWDGLSKGILKPEKYPQFSLVSSLLSDSHKSTLENKFSCSYISPVERPGVSIPGSTLLNCSENMSRSRAQLENKHTSVPPAQLALKFPFSHSECGMHTEPSWSQNSFRVMHPGFLETRKKASLMGYRQSHSGPGTVCHPCSMSGINFQTGPSSFPRPEPFLLFPSSGSENAFASTSLVHCPSVPTHPGFSSNSSMQNRVGEKVNFGSQVESGFSVRIPAHGKRSKKRVPSVSGDCVRSSKIPKIGIQEDSSCAVTAVQSANNFQGDAGCGRQVLELGSAEENAVTVECGHNGIHVDELGDCTETGPFKLTGAPRSGPMKLTAGARYILKPCQKNDQANSKSTNSIIPVATPATGRRVLGSEKSSKIYRF</sequence>
<dbReference type="PANTHER" id="PTHR36892">
    <property type="entry name" value="OS01G0201800 PROTEIN"/>
    <property type="match status" value="1"/>
</dbReference>
<dbReference type="GeneID" id="113689725"/>
<dbReference type="Proteomes" id="UP001652660">
    <property type="component" value="Chromosome 5c"/>
</dbReference>
<name>A0A6P6SBX5_COFAR</name>
<evidence type="ECO:0000256" key="1">
    <source>
        <dbReference type="SAM" id="MobiDB-lite"/>
    </source>
</evidence>
<dbReference type="PANTHER" id="PTHR36892:SF1">
    <property type="entry name" value="OS05G0518200 PROTEIN"/>
    <property type="match status" value="1"/>
</dbReference>
<protein>
    <submittedName>
        <fullName evidence="3 4">Uncharacterized protein LOC113689725</fullName>
    </submittedName>
</protein>
<keyword evidence="2" id="KW-1185">Reference proteome</keyword>
<dbReference type="RefSeq" id="XP_027063280.1">
    <property type="nucleotide sequence ID" value="XM_027207479.1"/>
</dbReference>
<dbReference type="AlphaFoldDB" id="A0A6P6SBX5"/>
<reference evidence="3 4" key="2">
    <citation type="submission" date="2025-04" db="UniProtKB">
        <authorList>
            <consortium name="RefSeq"/>
        </authorList>
    </citation>
    <scope>IDENTIFICATION</scope>
    <source>
        <tissue evidence="3 4">Leaves</tissue>
    </source>
</reference>
<dbReference type="OrthoDB" id="678085at2759"/>
<reference evidence="2" key="1">
    <citation type="journal article" date="2025" name="Foods">
        <title>Unveiling the Microbial Signatures of Arabica Coffee Cherries: Insights into Ripeness Specific Diversity, Functional Traits, and Implications for Quality and Safety.</title>
        <authorList>
            <consortium name="RefSeq"/>
            <person name="Tenea G.N."/>
            <person name="Cifuentes V."/>
            <person name="Reyes P."/>
            <person name="Cevallos-Vallejos M."/>
        </authorList>
    </citation>
    <scope>NUCLEOTIDE SEQUENCE [LARGE SCALE GENOMIC DNA]</scope>
</reference>
<dbReference type="RefSeq" id="XP_027063279.1">
    <property type="nucleotide sequence ID" value="XM_027207478.1"/>
</dbReference>
<organism evidence="2 3">
    <name type="scientific">Coffea arabica</name>
    <name type="common">Arabian coffee</name>
    <dbReference type="NCBI Taxonomy" id="13443"/>
    <lineage>
        <taxon>Eukaryota</taxon>
        <taxon>Viridiplantae</taxon>
        <taxon>Streptophyta</taxon>
        <taxon>Embryophyta</taxon>
        <taxon>Tracheophyta</taxon>
        <taxon>Spermatophyta</taxon>
        <taxon>Magnoliopsida</taxon>
        <taxon>eudicotyledons</taxon>
        <taxon>Gunneridae</taxon>
        <taxon>Pentapetalae</taxon>
        <taxon>asterids</taxon>
        <taxon>lamiids</taxon>
        <taxon>Gentianales</taxon>
        <taxon>Rubiaceae</taxon>
        <taxon>Ixoroideae</taxon>
        <taxon>Gardenieae complex</taxon>
        <taxon>Bertiereae - Coffeeae clade</taxon>
        <taxon>Coffeeae</taxon>
        <taxon>Coffea</taxon>
    </lineage>
</organism>
<proteinExistence type="predicted"/>
<gene>
    <name evidence="3 4" type="primary">LOC113689725</name>
</gene>
<feature type="region of interest" description="Disordered" evidence="1">
    <location>
        <begin position="130"/>
        <end position="159"/>
    </location>
</feature>
<evidence type="ECO:0000313" key="2">
    <source>
        <dbReference type="Proteomes" id="UP001652660"/>
    </source>
</evidence>